<dbReference type="InterPro" id="IPR038759">
    <property type="entry name" value="HSPRO1/HSPRO2"/>
</dbReference>
<dbReference type="SUPFAM" id="SSF140959">
    <property type="entry name" value="Indolic compounds 2,3-dioxygenase-like"/>
    <property type="match status" value="1"/>
</dbReference>
<reference evidence="3" key="1">
    <citation type="submission" date="2019-08" db="EMBL/GenBank/DDBJ databases">
        <title>Reference gene set and small RNA set construction with multiple tissues from Davidia involucrata Baill.</title>
        <authorList>
            <person name="Yang H."/>
            <person name="Zhou C."/>
            <person name="Li G."/>
            <person name="Wang J."/>
            <person name="Gao P."/>
            <person name="Wang M."/>
            <person name="Wang R."/>
            <person name="Zhao Y."/>
        </authorList>
    </citation>
    <scope>NUCLEOTIDE SEQUENCE</scope>
    <source>
        <tissue evidence="3">Mixed with DoveR01_LX</tissue>
    </source>
</reference>
<feature type="domain" description="Hs1pro-1 C-terminal" evidence="1">
    <location>
        <begin position="204"/>
        <end position="459"/>
    </location>
</feature>
<dbReference type="GO" id="GO:0020037">
    <property type="term" value="F:heme binding"/>
    <property type="evidence" value="ECO:0007669"/>
    <property type="project" value="InterPro"/>
</dbReference>
<dbReference type="InterPro" id="IPR009869">
    <property type="entry name" value="HSPRO1_N"/>
</dbReference>
<protein>
    <submittedName>
        <fullName evidence="3">Putative HSPRO</fullName>
    </submittedName>
</protein>
<dbReference type="Pfam" id="PF07231">
    <property type="entry name" value="Hs1pro-1_N"/>
    <property type="match status" value="1"/>
</dbReference>
<dbReference type="GO" id="GO:0019441">
    <property type="term" value="P:L-tryptophan catabolic process to kynurenine"/>
    <property type="evidence" value="ECO:0007669"/>
    <property type="project" value="InterPro"/>
</dbReference>
<gene>
    <name evidence="3" type="ORF">Din_027750</name>
</gene>
<dbReference type="Pfam" id="PF07014">
    <property type="entry name" value="Hs1pro-1_C"/>
    <property type="match status" value="1"/>
</dbReference>
<name>A0A5B7ANW9_DAVIN</name>
<proteinExistence type="predicted"/>
<feature type="domain" description="Nematode resistance protein-like HSPRO1 N-terminal" evidence="2">
    <location>
        <begin position="1"/>
        <end position="201"/>
    </location>
</feature>
<evidence type="ECO:0000259" key="1">
    <source>
        <dbReference type="Pfam" id="PF07014"/>
    </source>
</evidence>
<organism evidence="3">
    <name type="scientific">Davidia involucrata</name>
    <name type="common">Dove tree</name>
    <dbReference type="NCBI Taxonomy" id="16924"/>
    <lineage>
        <taxon>Eukaryota</taxon>
        <taxon>Viridiplantae</taxon>
        <taxon>Streptophyta</taxon>
        <taxon>Embryophyta</taxon>
        <taxon>Tracheophyta</taxon>
        <taxon>Spermatophyta</taxon>
        <taxon>Magnoliopsida</taxon>
        <taxon>eudicotyledons</taxon>
        <taxon>Gunneridae</taxon>
        <taxon>Pentapetalae</taxon>
        <taxon>asterids</taxon>
        <taxon>Cornales</taxon>
        <taxon>Nyssaceae</taxon>
        <taxon>Davidia</taxon>
    </lineage>
</organism>
<dbReference type="GO" id="GO:0006952">
    <property type="term" value="P:defense response"/>
    <property type="evidence" value="ECO:0007669"/>
    <property type="project" value="InterPro"/>
</dbReference>
<sequence>MVDLDWKAKMVSSDMPSKSPKFSNKLNITIPSPFLAGELSSPAVASDSLCSVYEHYLRLPELKKLWSSKEFPNWKNESLLKPALQALEITFRFVSTVLSDPRPYANRREWRRRLESLVTSQIQLLALLCEEEDGETRGTAPIVDLSSSGGVLVRDGSSAEVWKLHGETTVVSRNSEASLLPRLATWQKSEEIAQKILYSIECEMRRCTYTLGLGEPNLSGKPNLDYDLVCKPSELHSLKRSPSDHMNLQNYENQTLYTTHQILESWIYVSKQLLKRIGERIESKEFERASSDCWLLERTWKLLAEIEDLHLLMDPEDFLRLKNQLSIKAASESEAFCFRSRGLAEITKQSKYLKQKVPYILDVEVDPKGGPRIQEAAMKLYRKKEGFERIHLLQALQAIESALKKFYYSYKQLLAIVMGSLEAKGNRTFVTDWSDSLSRIFLEPTYFPSLDAAKTFLGTTGVTNMNTTVRRDELGQRSEREVGRLGL</sequence>
<dbReference type="AlphaFoldDB" id="A0A5B7ANW9"/>
<dbReference type="InterPro" id="IPR009743">
    <property type="entry name" value="Hs1pro-1_C"/>
</dbReference>
<dbReference type="InterPro" id="IPR037217">
    <property type="entry name" value="Trp/Indoleamine_2_3_dOase-like"/>
</dbReference>
<dbReference type="GO" id="GO:0046872">
    <property type="term" value="F:metal ion binding"/>
    <property type="evidence" value="ECO:0007669"/>
    <property type="project" value="InterPro"/>
</dbReference>
<dbReference type="Gene3D" id="1.20.58.480">
    <property type="match status" value="1"/>
</dbReference>
<dbReference type="PANTHER" id="PTHR34795">
    <property type="entry name" value="NEMATODE RESISTANCE PROTEIN-LIKE HSPRO1"/>
    <property type="match status" value="1"/>
</dbReference>
<evidence type="ECO:0000259" key="2">
    <source>
        <dbReference type="Pfam" id="PF07231"/>
    </source>
</evidence>
<dbReference type="EMBL" id="GHES01027750">
    <property type="protein sequence ID" value="MPA58309.1"/>
    <property type="molecule type" value="Transcribed_RNA"/>
</dbReference>
<accession>A0A5B7ANW9</accession>
<evidence type="ECO:0000313" key="3">
    <source>
        <dbReference type="EMBL" id="MPA58309.1"/>
    </source>
</evidence>
<dbReference type="PANTHER" id="PTHR34795:SF1">
    <property type="entry name" value="NEMATODE RESISTANCE PROTEIN-LIKE HSPRO1"/>
    <property type="match status" value="1"/>
</dbReference>